<keyword evidence="5" id="KW-1185">Reference proteome</keyword>
<evidence type="ECO:0000313" key="4">
    <source>
        <dbReference type="EMBL" id="RWR02075.1"/>
    </source>
</evidence>
<evidence type="ECO:0000256" key="3">
    <source>
        <dbReference type="ARBA" id="ARBA00022842"/>
    </source>
</evidence>
<dbReference type="GO" id="GO:0046872">
    <property type="term" value="F:metal ion binding"/>
    <property type="evidence" value="ECO:0007669"/>
    <property type="project" value="UniProtKB-KW"/>
</dbReference>
<protein>
    <submittedName>
        <fullName evidence="4">Hydrolase</fullName>
    </submittedName>
</protein>
<gene>
    <name evidence="4" type="ORF">ED28_10620</name>
</gene>
<dbReference type="Gene3D" id="1.20.1440.100">
    <property type="entry name" value="SG protein - dephosphorylation function"/>
    <property type="match status" value="1"/>
</dbReference>
<evidence type="ECO:0000256" key="1">
    <source>
        <dbReference type="ARBA" id="ARBA00022723"/>
    </source>
</evidence>
<dbReference type="RefSeq" id="WP_128177756.1">
    <property type="nucleotide sequence ID" value="NZ_CP071409.1"/>
</dbReference>
<dbReference type="InterPro" id="IPR023214">
    <property type="entry name" value="HAD_sf"/>
</dbReference>
<dbReference type="NCBIfam" id="TIGR01488">
    <property type="entry name" value="HAD-SF-IB"/>
    <property type="match status" value="1"/>
</dbReference>
<reference evidence="4 5" key="1">
    <citation type="submission" date="2014-04" db="EMBL/GenBank/DDBJ databases">
        <title>Draft genome sequence of Pantoea beijingensis strain LMG 27579, an emerging pathogen to Pleurotus eryngii with potential industrial application.</title>
        <authorList>
            <person name="Xu F."/>
            <person name="Liu Y."/>
            <person name="Wang S."/>
            <person name="Yin Y."/>
            <person name="Ma Y."/>
            <person name="Zhao S."/>
            <person name="Rong C."/>
        </authorList>
    </citation>
    <scope>NUCLEOTIDE SEQUENCE [LARGE SCALE GENOMIC DNA]</scope>
    <source>
        <strain evidence="4 5">LMG 27579</strain>
    </source>
</reference>
<dbReference type="PANTHER" id="PTHR43344:SF13">
    <property type="entry name" value="PHOSPHATASE RV3661-RELATED"/>
    <property type="match status" value="1"/>
</dbReference>
<dbReference type="InterPro" id="IPR036412">
    <property type="entry name" value="HAD-like_sf"/>
</dbReference>
<dbReference type="PANTHER" id="PTHR43344">
    <property type="entry name" value="PHOSPHOSERINE PHOSPHATASE"/>
    <property type="match status" value="1"/>
</dbReference>
<comment type="caution">
    <text evidence="4">The sequence shown here is derived from an EMBL/GenBank/DDBJ whole genome shotgun (WGS) entry which is preliminary data.</text>
</comment>
<dbReference type="GO" id="GO:0016787">
    <property type="term" value="F:hydrolase activity"/>
    <property type="evidence" value="ECO:0007669"/>
    <property type="project" value="UniProtKB-KW"/>
</dbReference>
<dbReference type="Gene3D" id="3.40.50.1000">
    <property type="entry name" value="HAD superfamily/HAD-like"/>
    <property type="match status" value="1"/>
</dbReference>
<accession>A0A443IDM2</accession>
<dbReference type="EMBL" id="JMEE01000031">
    <property type="protein sequence ID" value="RWR02075.1"/>
    <property type="molecule type" value="Genomic_DNA"/>
</dbReference>
<proteinExistence type="predicted"/>
<dbReference type="InterPro" id="IPR006385">
    <property type="entry name" value="HAD_hydro_SerB1"/>
</dbReference>
<evidence type="ECO:0000313" key="5">
    <source>
        <dbReference type="Proteomes" id="UP000288794"/>
    </source>
</evidence>
<evidence type="ECO:0000256" key="2">
    <source>
        <dbReference type="ARBA" id="ARBA00022801"/>
    </source>
</evidence>
<sequence length="218" mass="25147">MDLALFDLDETLICEDSTGLWLRWLVSQGYAPVELIEQERALMAHYYQGSLSMEEYMNTTLAPLAGMGTLTVAGWIRRFVHRDIMPRVYPAARERIRWHQQRGDTVMVISASGEHLVAPIAQRLGAHGALAIGVEIVDDRYSGKTYGTMTYKEGKVTRLSDWKMLQKESAFHRTWAYSDSMNDLPMLEYADHAYVINPDERLNQEALNRGWEIYRWVK</sequence>
<dbReference type="SUPFAM" id="SSF56784">
    <property type="entry name" value="HAD-like"/>
    <property type="match status" value="1"/>
</dbReference>
<dbReference type="AlphaFoldDB" id="A0A443IDM2"/>
<dbReference type="InterPro" id="IPR050582">
    <property type="entry name" value="HAD-like_SerB"/>
</dbReference>
<dbReference type="NCBIfam" id="TIGR01490">
    <property type="entry name" value="HAD-SF-IB-hyp1"/>
    <property type="match status" value="1"/>
</dbReference>
<keyword evidence="3" id="KW-0460">Magnesium</keyword>
<keyword evidence="2 4" id="KW-0378">Hydrolase</keyword>
<dbReference type="Proteomes" id="UP000288794">
    <property type="component" value="Unassembled WGS sequence"/>
</dbReference>
<organism evidence="4 5">
    <name type="scientific">[Pantoea] beijingensis</name>
    <dbReference type="NCBI Taxonomy" id="1324864"/>
    <lineage>
        <taxon>Bacteria</taxon>
        <taxon>Pseudomonadati</taxon>
        <taxon>Pseudomonadota</taxon>
        <taxon>Gammaproteobacteria</taxon>
        <taxon>Enterobacterales</taxon>
        <taxon>Erwiniaceae</taxon>
        <taxon>Erwinia</taxon>
    </lineage>
</organism>
<dbReference type="CDD" id="cd02612">
    <property type="entry name" value="HAD_PGPPase"/>
    <property type="match status" value="1"/>
</dbReference>
<dbReference type="Pfam" id="PF12710">
    <property type="entry name" value="HAD"/>
    <property type="match status" value="1"/>
</dbReference>
<keyword evidence="1" id="KW-0479">Metal-binding</keyword>
<name>A0A443IDM2_9GAMM</name>